<evidence type="ECO:0000256" key="1">
    <source>
        <dbReference type="ARBA" id="ARBA00022553"/>
    </source>
</evidence>
<keyword evidence="4" id="KW-0833">Ubl conjugation pathway</keyword>
<protein>
    <submittedName>
        <fullName evidence="11">B-box zinc finger domain-containing protein</fullName>
    </submittedName>
</protein>
<evidence type="ECO:0000256" key="8">
    <source>
        <dbReference type="SAM" id="MobiDB-lite"/>
    </source>
</evidence>
<dbReference type="InterPro" id="IPR013083">
    <property type="entry name" value="Znf_RING/FYVE/PHD"/>
</dbReference>
<keyword evidence="12" id="KW-1185">Reference proteome</keyword>
<dbReference type="InterPro" id="IPR003649">
    <property type="entry name" value="Bbox_C"/>
</dbReference>
<dbReference type="PROSITE" id="PS50119">
    <property type="entry name" value="ZF_BBOX"/>
    <property type="match status" value="2"/>
</dbReference>
<gene>
    <name evidence="11" type="ORF">DdX_01971</name>
</gene>
<feature type="domain" description="B box-type" evidence="10">
    <location>
        <begin position="221"/>
        <end position="261"/>
    </location>
</feature>
<keyword evidence="1" id="KW-0597">Phosphoprotein</keyword>
<proteinExistence type="predicted"/>
<keyword evidence="7" id="KW-0175">Coiled coil</keyword>
<dbReference type="PANTHER" id="PTHR25462">
    <property type="entry name" value="BONUS, ISOFORM C-RELATED"/>
    <property type="match status" value="1"/>
</dbReference>
<reference evidence="11" key="1">
    <citation type="submission" date="2022-01" db="EMBL/GenBank/DDBJ databases">
        <title>Genome Sequence Resource for Two Populations of Ditylenchus destructor, the Migratory Endoparasitic Phytonematode.</title>
        <authorList>
            <person name="Zhang H."/>
            <person name="Lin R."/>
            <person name="Xie B."/>
        </authorList>
    </citation>
    <scope>NUCLEOTIDE SEQUENCE</scope>
    <source>
        <strain evidence="11">BazhouSP</strain>
    </source>
</reference>
<dbReference type="Proteomes" id="UP001201812">
    <property type="component" value="Unassembled WGS sequence"/>
</dbReference>
<dbReference type="SUPFAM" id="SSF57850">
    <property type="entry name" value="RING/U-box"/>
    <property type="match status" value="1"/>
</dbReference>
<feature type="domain" description="B box-type" evidence="10">
    <location>
        <begin position="160"/>
        <end position="207"/>
    </location>
</feature>
<sequence>MSDNGEMDNDFGLPRGDSIVNPMNKIHGSSHKSSSVESPPSIDKPNHGESGGKIGEFGQRSQSGSPLLDTQAMPADDNTCPYCNTVFRKPRVLDCLHSMCEDCVIAQLDGRHEKRAPPGVIRCPICSQESNVGNDVRFVNCMLLDFIRLREANQLDTTEKRDLVCRACKGEQPAVANCRHCCSELCKNCVQAHQEMKLFSGHQVVMFSEEVEETTKKDIPVELALCPFHQSNYEQFCSNCDEIICKHCFMDQHRDHQCAPLNDTLYTYCKSKIDQIVHELEAKGEATANARSAIPDRLNELCTVFEQCRTKIDEAFVIISETLEELKQQVIDDLEKKRDEQEEYYNGLYRKVDRKEAMMQDALAFTNRLLERGTKIELCASRKKIYQQLLMLHRSMPDLNTEFDMDFPTPPKSELLKKLAPIIGSVQCRVTSIPKDGVNLLEPTNYAALNPERSAPVRALGWPPDNSALNVYPGMQTSGNPLVMNSLVGATVGGMSPGTGPGTIGMERASLERRRQNRAANGFSGGSTTPGELPSLYSSETTLPSPPELQNSDIFNISRLSLDGFPTRSNLPSANSFNALEMQSSGFGDPLTQSKIWGSNFNGIGLSNTEVSKSRPFGDPRFGSTEFNLGSNMEPVFGSTQLSVNSRSSQCNTPALDTFSIGGNHSSTSVPRMPSTIEMNLYTIFGSSGIESLSTPQGLTLGLEDEIAIADTNNHRCVIVNTNGKLLRQLGSSGTEEGSLYYPKKVVSLIRGHECRYIVLDRGPTQLFNRLQLFNNNGDFVCRLVTTPYHVEQITVMSINKSTDQLLIIDNKNNVIAFSLEMVPQIRAVHAFSIAGFVHEASDVAVYKGLYYITDYKTHSIVVYTLDGKFMHKFGNNTLTPYPIGIDISKAGDVLVGDSHGNHFHVVVFNAQGVPQQDYKCLTQKVSRCTGLKISSQGYVITMSRQNSAVLVFHTLYLPS</sequence>
<dbReference type="Pfam" id="PF00643">
    <property type="entry name" value="zf-B_box"/>
    <property type="match status" value="1"/>
</dbReference>
<dbReference type="InterPro" id="IPR027370">
    <property type="entry name" value="Znf-RING_euk"/>
</dbReference>
<feature type="region of interest" description="Disordered" evidence="8">
    <location>
        <begin position="1"/>
        <end position="72"/>
    </location>
</feature>
<dbReference type="SMART" id="SM00184">
    <property type="entry name" value="RING"/>
    <property type="match status" value="2"/>
</dbReference>
<dbReference type="SUPFAM" id="SSF57845">
    <property type="entry name" value="B-box zinc-binding domain"/>
    <property type="match status" value="1"/>
</dbReference>
<dbReference type="GO" id="GO:0008270">
    <property type="term" value="F:zinc ion binding"/>
    <property type="evidence" value="ECO:0007669"/>
    <property type="project" value="UniProtKB-KW"/>
</dbReference>
<keyword evidence="5" id="KW-0862">Zinc</keyword>
<dbReference type="Gene3D" id="4.10.830.40">
    <property type="match status" value="1"/>
</dbReference>
<keyword evidence="3 6" id="KW-0863">Zinc-finger</keyword>
<feature type="coiled-coil region" evidence="7">
    <location>
        <begin position="320"/>
        <end position="351"/>
    </location>
</feature>
<name>A0AAD4NBV6_9BILA</name>
<evidence type="ECO:0000256" key="5">
    <source>
        <dbReference type="ARBA" id="ARBA00022833"/>
    </source>
</evidence>
<feature type="compositionally biased region" description="Polar residues" evidence="8">
    <location>
        <begin position="526"/>
        <end position="550"/>
    </location>
</feature>
<dbReference type="PROSITE" id="PS50089">
    <property type="entry name" value="ZF_RING_2"/>
    <property type="match status" value="1"/>
</dbReference>
<keyword evidence="2" id="KW-0479">Metal-binding</keyword>
<dbReference type="SUPFAM" id="SSF101898">
    <property type="entry name" value="NHL repeat"/>
    <property type="match status" value="1"/>
</dbReference>
<dbReference type="EMBL" id="JAKKPZ010000002">
    <property type="protein sequence ID" value="KAI1725315.1"/>
    <property type="molecule type" value="Genomic_DNA"/>
</dbReference>
<evidence type="ECO:0000256" key="3">
    <source>
        <dbReference type="ARBA" id="ARBA00022771"/>
    </source>
</evidence>
<dbReference type="CDD" id="cd16564">
    <property type="entry name" value="RING-HC_RNF222"/>
    <property type="match status" value="1"/>
</dbReference>
<evidence type="ECO:0000259" key="10">
    <source>
        <dbReference type="PROSITE" id="PS50119"/>
    </source>
</evidence>
<dbReference type="SMART" id="SM00502">
    <property type="entry name" value="BBC"/>
    <property type="match status" value="1"/>
</dbReference>
<dbReference type="InterPro" id="IPR011042">
    <property type="entry name" value="6-blade_b-propeller_TolB-like"/>
</dbReference>
<dbReference type="InterPro" id="IPR047153">
    <property type="entry name" value="TRIM45/56/19-like"/>
</dbReference>
<feature type="region of interest" description="Disordered" evidence="8">
    <location>
        <begin position="519"/>
        <end position="550"/>
    </location>
</feature>
<dbReference type="GO" id="GO:0005654">
    <property type="term" value="C:nucleoplasm"/>
    <property type="evidence" value="ECO:0007669"/>
    <property type="project" value="TreeGrafter"/>
</dbReference>
<comment type="caution">
    <text evidence="11">The sequence shown here is derived from an EMBL/GenBank/DDBJ whole genome shotgun (WGS) entry which is preliminary data.</text>
</comment>
<dbReference type="InterPro" id="IPR017907">
    <property type="entry name" value="Znf_RING_CS"/>
</dbReference>
<accession>A0AAD4NBV6</accession>
<feature type="compositionally biased region" description="Low complexity" evidence="8">
    <location>
        <begin position="31"/>
        <end position="41"/>
    </location>
</feature>
<dbReference type="GO" id="GO:0061630">
    <property type="term" value="F:ubiquitin protein ligase activity"/>
    <property type="evidence" value="ECO:0007669"/>
    <property type="project" value="TreeGrafter"/>
</dbReference>
<dbReference type="InterPro" id="IPR000315">
    <property type="entry name" value="Znf_B-box"/>
</dbReference>
<evidence type="ECO:0000256" key="6">
    <source>
        <dbReference type="PROSITE-ProRule" id="PRU00024"/>
    </source>
</evidence>
<dbReference type="InterPro" id="IPR001841">
    <property type="entry name" value="Znf_RING"/>
</dbReference>
<evidence type="ECO:0000259" key="9">
    <source>
        <dbReference type="PROSITE" id="PS50089"/>
    </source>
</evidence>
<evidence type="ECO:0000313" key="11">
    <source>
        <dbReference type="EMBL" id="KAI1725315.1"/>
    </source>
</evidence>
<feature type="domain" description="RING-type" evidence="9">
    <location>
        <begin position="80"/>
        <end position="127"/>
    </location>
</feature>
<dbReference type="AlphaFoldDB" id="A0AAD4NBV6"/>
<evidence type="ECO:0000313" key="12">
    <source>
        <dbReference type="Proteomes" id="UP001201812"/>
    </source>
</evidence>
<dbReference type="PROSITE" id="PS00518">
    <property type="entry name" value="ZF_RING_1"/>
    <property type="match status" value="1"/>
</dbReference>
<dbReference type="Gene3D" id="3.30.40.10">
    <property type="entry name" value="Zinc/RING finger domain, C3HC4 (zinc finger)"/>
    <property type="match status" value="1"/>
</dbReference>
<dbReference type="Gene3D" id="3.30.160.60">
    <property type="entry name" value="Classic Zinc Finger"/>
    <property type="match status" value="1"/>
</dbReference>
<evidence type="ECO:0000256" key="2">
    <source>
        <dbReference type="ARBA" id="ARBA00022723"/>
    </source>
</evidence>
<organism evidence="11 12">
    <name type="scientific">Ditylenchus destructor</name>
    <dbReference type="NCBI Taxonomy" id="166010"/>
    <lineage>
        <taxon>Eukaryota</taxon>
        <taxon>Metazoa</taxon>
        <taxon>Ecdysozoa</taxon>
        <taxon>Nematoda</taxon>
        <taxon>Chromadorea</taxon>
        <taxon>Rhabditida</taxon>
        <taxon>Tylenchina</taxon>
        <taxon>Tylenchomorpha</taxon>
        <taxon>Sphaerularioidea</taxon>
        <taxon>Anguinidae</taxon>
        <taxon>Anguininae</taxon>
        <taxon>Ditylenchus</taxon>
    </lineage>
</organism>
<dbReference type="PANTHER" id="PTHR25462:SF296">
    <property type="entry name" value="MEIOTIC P26, ISOFORM F"/>
    <property type="match status" value="1"/>
</dbReference>
<dbReference type="Pfam" id="PF13445">
    <property type="entry name" value="zf-RING_UBOX"/>
    <property type="match status" value="1"/>
</dbReference>
<evidence type="ECO:0000256" key="4">
    <source>
        <dbReference type="ARBA" id="ARBA00022786"/>
    </source>
</evidence>
<dbReference type="SMART" id="SM00336">
    <property type="entry name" value="BBOX"/>
    <property type="match status" value="2"/>
</dbReference>
<evidence type="ECO:0000256" key="7">
    <source>
        <dbReference type="SAM" id="Coils"/>
    </source>
</evidence>
<dbReference type="Gene3D" id="2.120.10.30">
    <property type="entry name" value="TolB, C-terminal domain"/>
    <property type="match status" value="1"/>
</dbReference>